<dbReference type="SUPFAM" id="SSF48592">
    <property type="entry name" value="GroEL equatorial domain-like"/>
    <property type="match status" value="1"/>
</dbReference>
<protein>
    <submittedName>
        <fullName evidence="8">T-complex protein 1 subunit delta</fullName>
    </submittedName>
</protein>
<keyword evidence="3 5" id="KW-0067">ATP-binding</keyword>
<evidence type="ECO:0000256" key="4">
    <source>
        <dbReference type="ARBA" id="ARBA00023186"/>
    </source>
</evidence>
<evidence type="ECO:0000313" key="6">
    <source>
        <dbReference type="EMBL" id="VDP13655.1"/>
    </source>
</evidence>
<dbReference type="InterPro" id="IPR027409">
    <property type="entry name" value="GroEL-like_apical_dom_sf"/>
</dbReference>
<keyword evidence="2 5" id="KW-0547">Nucleotide-binding</keyword>
<dbReference type="InterPro" id="IPR027413">
    <property type="entry name" value="GROEL-like_equatorial_sf"/>
</dbReference>
<keyword evidence="7" id="KW-1185">Reference proteome</keyword>
<name>A0A183IVF0_9BILA</name>
<proteinExistence type="inferred from homology"/>
<accession>A0A183IVF0</accession>
<evidence type="ECO:0000256" key="3">
    <source>
        <dbReference type="ARBA" id="ARBA00022840"/>
    </source>
</evidence>
<dbReference type="InterPro" id="IPR017998">
    <property type="entry name" value="Chaperone_TCP-1"/>
</dbReference>
<dbReference type="GO" id="GO:0140662">
    <property type="term" value="F:ATP-dependent protein folding chaperone"/>
    <property type="evidence" value="ECO:0007669"/>
    <property type="project" value="InterPro"/>
</dbReference>
<reference evidence="6 7" key="2">
    <citation type="submission" date="2018-11" db="EMBL/GenBank/DDBJ databases">
        <authorList>
            <consortium name="Pathogen Informatics"/>
        </authorList>
    </citation>
    <scope>NUCLEOTIDE SEQUENCE [LARGE SCALE GENOMIC DNA]</scope>
</reference>
<dbReference type="AlphaFoldDB" id="A0A183IVF0"/>
<dbReference type="Pfam" id="PF00118">
    <property type="entry name" value="Cpn60_TCP1"/>
    <property type="match status" value="1"/>
</dbReference>
<comment type="similarity">
    <text evidence="1 5">Belongs to the TCP-1 chaperonin family.</text>
</comment>
<sequence>MQHLVVWDAVTDLALHFLAKLKILTVKDIEREDINFLTTILGCRPIASLDHFVPEALGSADLVQEISTDGSGKVVKFTGVQNSGKAVSVLLRGSNRQVLDESERSLHDALCVIRCLVKKRFMVCGGGAPEMEVAYRLREMANAIPGVESYCWRAFADALEIIPYTLAENAGLNPIVTVTELRNMHASGEKTAGINVRKGRVTNMVNENVLQPLLVSTSIISLATETVNAVRN</sequence>
<reference evidence="8" key="1">
    <citation type="submission" date="2016-06" db="UniProtKB">
        <authorList>
            <consortium name="WormBaseParasite"/>
        </authorList>
    </citation>
    <scope>IDENTIFICATION</scope>
</reference>
<gene>
    <name evidence="6" type="ORF">SBAD_LOCUS7597</name>
</gene>
<dbReference type="PANTHER" id="PTHR11353">
    <property type="entry name" value="CHAPERONIN"/>
    <property type="match status" value="1"/>
</dbReference>
<organism evidence="8">
    <name type="scientific">Soboliphyme baturini</name>
    <dbReference type="NCBI Taxonomy" id="241478"/>
    <lineage>
        <taxon>Eukaryota</taxon>
        <taxon>Metazoa</taxon>
        <taxon>Ecdysozoa</taxon>
        <taxon>Nematoda</taxon>
        <taxon>Enoplea</taxon>
        <taxon>Dorylaimia</taxon>
        <taxon>Dioctophymatida</taxon>
        <taxon>Dioctophymatoidea</taxon>
        <taxon>Soboliphymatidae</taxon>
        <taxon>Soboliphyme</taxon>
    </lineage>
</organism>
<dbReference type="GO" id="GO:0005524">
    <property type="term" value="F:ATP binding"/>
    <property type="evidence" value="ECO:0007669"/>
    <property type="project" value="UniProtKB-KW"/>
</dbReference>
<dbReference type="OrthoDB" id="10248520at2759"/>
<dbReference type="InterPro" id="IPR027410">
    <property type="entry name" value="TCP-1-like_intermed_sf"/>
</dbReference>
<dbReference type="Gene3D" id="3.30.260.10">
    <property type="entry name" value="TCP-1-like chaperonin intermediate domain"/>
    <property type="match status" value="1"/>
</dbReference>
<dbReference type="Gene3D" id="1.10.560.10">
    <property type="entry name" value="GroEL-like equatorial domain"/>
    <property type="match status" value="1"/>
</dbReference>
<dbReference type="EMBL" id="UZAM01010766">
    <property type="protein sequence ID" value="VDP13655.1"/>
    <property type="molecule type" value="Genomic_DNA"/>
</dbReference>
<dbReference type="InterPro" id="IPR002423">
    <property type="entry name" value="Cpn60/GroEL/TCP-1"/>
</dbReference>
<evidence type="ECO:0000313" key="7">
    <source>
        <dbReference type="Proteomes" id="UP000270296"/>
    </source>
</evidence>
<evidence type="ECO:0000313" key="8">
    <source>
        <dbReference type="WBParaSite" id="SBAD_0000788601-mRNA-1"/>
    </source>
</evidence>
<evidence type="ECO:0000256" key="2">
    <source>
        <dbReference type="ARBA" id="ARBA00022741"/>
    </source>
</evidence>
<evidence type="ECO:0000256" key="1">
    <source>
        <dbReference type="ARBA" id="ARBA00008020"/>
    </source>
</evidence>
<dbReference type="SUPFAM" id="SSF52029">
    <property type="entry name" value="GroEL apical domain-like"/>
    <property type="match status" value="1"/>
</dbReference>
<dbReference type="PRINTS" id="PR00304">
    <property type="entry name" value="TCOMPLEXTCP1"/>
</dbReference>
<evidence type="ECO:0000256" key="5">
    <source>
        <dbReference type="RuleBase" id="RU004187"/>
    </source>
</evidence>
<keyword evidence="4 5" id="KW-0143">Chaperone</keyword>
<dbReference type="Gene3D" id="3.50.7.10">
    <property type="entry name" value="GroEL"/>
    <property type="match status" value="1"/>
</dbReference>
<dbReference type="WBParaSite" id="SBAD_0000788601-mRNA-1">
    <property type="protein sequence ID" value="SBAD_0000788601-mRNA-1"/>
    <property type="gene ID" value="SBAD_0000788601"/>
</dbReference>
<dbReference type="Proteomes" id="UP000270296">
    <property type="component" value="Unassembled WGS sequence"/>
</dbReference>